<proteinExistence type="predicted"/>
<comment type="caution">
    <text evidence="2">The sequence shown here is derived from an EMBL/GenBank/DDBJ whole genome shotgun (WGS) entry which is preliminary data.</text>
</comment>
<dbReference type="PANTHER" id="PTHR37984">
    <property type="entry name" value="PROTEIN CBG26694"/>
    <property type="match status" value="1"/>
</dbReference>
<dbReference type="PANTHER" id="PTHR37984:SF5">
    <property type="entry name" value="PROTEIN NYNRIN-LIKE"/>
    <property type="match status" value="1"/>
</dbReference>
<evidence type="ECO:0000313" key="2">
    <source>
        <dbReference type="EMBL" id="KAK3804158.1"/>
    </source>
</evidence>
<feature type="region of interest" description="Disordered" evidence="1">
    <location>
        <begin position="178"/>
        <end position="223"/>
    </location>
</feature>
<dbReference type="InterPro" id="IPR050951">
    <property type="entry name" value="Retrovirus_Pol_polyprotein"/>
</dbReference>
<dbReference type="Proteomes" id="UP001283361">
    <property type="component" value="Unassembled WGS sequence"/>
</dbReference>
<accession>A0AAE1BD79</accession>
<evidence type="ECO:0000313" key="3">
    <source>
        <dbReference type="Proteomes" id="UP001283361"/>
    </source>
</evidence>
<keyword evidence="3" id="KW-1185">Reference proteome</keyword>
<feature type="compositionally biased region" description="Polar residues" evidence="1">
    <location>
        <begin position="210"/>
        <end position="222"/>
    </location>
</feature>
<protein>
    <submittedName>
        <fullName evidence="2">Uncharacterized protein</fullName>
    </submittedName>
</protein>
<dbReference type="EMBL" id="JAWDGP010000039">
    <property type="protein sequence ID" value="KAK3804158.1"/>
    <property type="molecule type" value="Genomic_DNA"/>
</dbReference>
<reference evidence="2" key="1">
    <citation type="journal article" date="2023" name="G3 (Bethesda)">
        <title>A reference genome for the long-term kleptoplast-retaining sea slug Elysia crispata morphotype clarki.</title>
        <authorList>
            <person name="Eastman K.E."/>
            <person name="Pendleton A.L."/>
            <person name="Shaikh M.A."/>
            <person name="Suttiyut T."/>
            <person name="Ogas R."/>
            <person name="Tomko P."/>
            <person name="Gavelis G."/>
            <person name="Widhalm J.R."/>
            <person name="Wisecaver J.H."/>
        </authorList>
    </citation>
    <scope>NUCLEOTIDE SEQUENCE</scope>
    <source>
        <strain evidence="2">ECLA1</strain>
    </source>
</reference>
<organism evidence="2 3">
    <name type="scientific">Elysia crispata</name>
    <name type="common">lettuce slug</name>
    <dbReference type="NCBI Taxonomy" id="231223"/>
    <lineage>
        <taxon>Eukaryota</taxon>
        <taxon>Metazoa</taxon>
        <taxon>Spiralia</taxon>
        <taxon>Lophotrochozoa</taxon>
        <taxon>Mollusca</taxon>
        <taxon>Gastropoda</taxon>
        <taxon>Heterobranchia</taxon>
        <taxon>Euthyneura</taxon>
        <taxon>Panpulmonata</taxon>
        <taxon>Sacoglossa</taxon>
        <taxon>Placobranchoidea</taxon>
        <taxon>Plakobranchidae</taxon>
        <taxon>Elysia</taxon>
    </lineage>
</organism>
<dbReference type="AlphaFoldDB" id="A0AAE1BD79"/>
<gene>
    <name evidence="2" type="ORF">RRG08_047626</name>
</gene>
<evidence type="ECO:0000256" key="1">
    <source>
        <dbReference type="SAM" id="MobiDB-lite"/>
    </source>
</evidence>
<sequence length="234" mass="26814">MHPSRFERKIIVDSYKLPSTAGRRVSRYQFLDLQVSYKRGKEHVLSDTLSRATEQNSSIKPDISEPEIQAFVVKTLHATPQKITEIKRKHENDETLQKWRAQIKAWPQSIRQVPKEIRRYWTAREVITECDGILLKGDQIIILEAMQHEMLQLIHQGHLGVELSQNRAKTAVFWPPDGLQQSAPAAPYQEVPEQPTDGVPAQQPPMEVSTGPSQQPVKTTRSGRVVKLPIRYQE</sequence>
<name>A0AAE1BD79_9GAST</name>